<evidence type="ECO:0000259" key="1">
    <source>
        <dbReference type="Pfam" id="PF05050"/>
    </source>
</evidence>
<dbReference type="AlphaFoldDB" id="A0AAP5IDH9"/>
<dbReference type="Proteomes" id="UP000667802">
    <property type="component" value="Unassembled WGS sequence"/>
</dbReference>
<keyword evidence="2" id="KW-0808">Transferase</keyword>
<proteinExistence type="predicted"/>
<protein>
    <submittedName>
        <fullName evidence="2">FkbM family methyltransferase</fullName>
    </submittedName>
</protein>
<keyword evidence="2" id="KW-0489">Methyltransferase</keyword>
<dbReference type="RefSeq" id="WP_208339959.1">
    <property type="nucleotide sequence ID" value="NZ_CAWQFN010000581.1"/>
</dbReference>
<gene>
    <name evidence="2" type="ORF">G7B40_026070</name>
</gene>
<dbReference type="GO" id="GO:0008168">
    <property type="term" value="F:methyltransferase activity"/>
    <property type="evidence" value="ECO:0007669"/>
    <property type="project" value="UniProtKB-KW"/>
</dbReference>
<comment type="caution">
    <text evidence="2">The sequence shown here is derived from an EMBL/GenBank/DDBJ whole genome shotgun (WGS) entry which is preliminary data.</text>
</comment>
<dbReference type="NCBIfam" id="TIGR01444">
    <property type="entry name" value="fkbM_fam"/>
    <property type="match status" value="1"/>
</dbReference>
<evidence type="ECO:0000313" key="2">
    <source>
        <dbReference type="EMBL" id="MDR9898002.1"/>
    </source>
</evidence>
<name>A0AAP5IDH9_9CYAN</name>
<evidence type="ECO:0000313" key="3">
    <source>
        <dbReference type="Proteomes" id="UP000667802"/>
    </source>
</evidence>
<reference evidence="3" key="1">
    <citation type="journal article" date="2021" name="Science">
        <title>Hunting the eagle killer: A cyanobacterial neurotoxin causes vacuolar myelinopathy.</title>
        <authorList>
            <person name="Breinlinger S."/>
            <person name="Phillips T.J."/>
            <person name="Haram B.N."/>
            <person name="Mares J."/>
            <person name="Martinez Yerena J.A."/>
            <person name="Hrouzek P."/>
            <person name="Sobotka R."/>
            <person name="Henderson W.M."/>
            <person name="Schmieder P."/>
            <person name="Williams S.M."/>
            <person name="Lauderdale J.D."/>
            <person name="Wilde H.D."/>
            <person name="Gerrin W."/>
            <person name="Kust A."/>
            <person name="Washington J.W."/>
            <person name="Wagner C."/>
            <person name="Geier B."/>
            <person name="Liebeke M."/>
            <person name="Enke H."/>
            <person name="Niedermeyer T.H.J."/>
            <person name="Wilde S.B."/>
        </authorList>
    </citation>
    <scope>NUCLEOTIDE SEQUENCE [LARGE SCALE GENOMIC DNA]</scope>
    <source>
        <strain evidence="3">Thurmond2011</strain>
    </source>
</reference>
<keyword evidence="3" id="KW-1185">Reference proteome</keyword>
<dbReference type="Pfam" id="PF05050">
    <property type="entry name" value="Methyltransf_21"/>
    <property type="match status" value="1"/>
</dbReference>
<accession>A0AAP5IDH9</accession>
<dbReference type="InterPro" id="IPR029063">
    <property type="entry name" value="SAM-dependent_MTases_sf"/>
</dbReference>
<feature type="domain" description="Methyltransferase FkbM" evidence="1">
    <location>
        <begin position="95"/>
        <end position="258"/>
    </location>
</feature>
<dbReference type="GO" id="GO:0032259">
    <property type="term" value="P:methylation"/>
    <property type="evidence" value="ECO:0007669"/>
    <property type="project" value="UniProtKB-KW"/>
</dbReference>
<dbReference type="PANTHER" id="PTHR34203:SF15">
    <property type="entry name" value="SLL1173 PROTEIN"/>
    <property type="match status" value="1"/>
</dbReference>
<sequence length="275" mass="31407">MIEDRNRYFKNFPEFIAHTYINYCKSMPNHRGKYRVAKTLDNLFNSFELKTPFGPILDIFLSSSMDLSYYEELNISHKNILEIIKQIPQGSIFIDIGANIGFYSIFAATIVGESGRVLCFEPSPREFRRLLKNIQLNHSINLLPYNIALSDYVGESKFFIAESHTGLNSCSPEIKDKKTCISVPVCTGDILLQSLDSNTKKLIKIDVEGLEFSVLSGMVNILRQRNILAVVVEITPTFLANFGHTKDMIYTLMMEHGFTPTISSSDWQYDEVFIR</sequence>
<dbReference type="InterPro" id="IPR006342">
    <property type="entry name" value="FkbM_mtfrase"/>
</dbReference>
<organism evidence="2 3">
    <name type="scientific">Aetokthonos hydrillicola Thurmond2011</name>
    <dbReference type="NCBI Taxonomy" id="2712845"/>
    <lineage>
        <taxon>Bacteria</taxon>
        <taxon>Bacillati</taxon>
        <taxon>Cyanobacteriota</taxon>
        <taxon>Cyanophyceae</taxon>
        <taxon>Nostocales</taxon>
        <taxon>Hapalosiphonaceae</taxon>
        <taxon>Aetokthonos</taxon>
    </lineage>
</organism>
<dbReference type="EMBL" id="JAALHA020000015">
    <property type="protein sequence ID" value="MDR9898002.1"/>
    <property type="molecule type" value="Genomic_DNA"/>
</dbReference>
<dbReference type="Gene3D" id="3.40.50.150">
    <property type="entry name" value="Vaccinia Virus protein VP39"/>
    <property type="match status" value="1"/>
</dbReference>
<dbReference type="PANTHER" id="PTHR34203">
    <property type="entry name" value="METHYLTRANSFERASE, FKBM FAMILY PROTEIN"/>
    <property type="match status" value="1"/>
</dbReference>
<dbReference type="InterPro" id="IPR052514">
    <property type="entry name" value="SAM-dependent_MTase"/>
</dbReference>
<dbReference type="SUPFAM" id="SSF53335">
    <property type="entry name" value="S-adenosyl-L-methionine-dependent methyltransferases"/>
    <property type="match status" value="1"/>
</dbReference>